<dbReference type="AlphaFoldDB" id="A0A7X5F2H6"/>
<proteinExistence type="inferred from homology"/>
<evidence type="ECO:0000313" key="10">
    <source>
        <dbReference type="Proteomes" id="UP000586722"/>
    </source>
</evidence>
<evidence type="ECO:0000256" key="5">
    <source>
        <dbReference type="ARBA" id="ARBA00022989"/>
    </source>
</evidence>
<evidence type="ECO:0000256" key="7">
    <source>
        <dbReference type="RuleBase" id="RU369079"/>
    </source>
</evidence>
<reference evidence="10" key="1">
    <citation type="submission" date="2020-01" db="EMBL/GenBank/DDBJ databases">
        <authorList>
            <person name="Fang Y."/>
            <person name="Sun R."/>
            <person name="Nie L."/>
            <person name="He J."/>
            <person name="Hao L."/>
            <person name="Wang L."/>
            <person name="Su S."/>
            <person name="Lv E."/>
            <person name="Zhang Z."/>
            <person name="Xie R."/>
            <person name="Liu H."/>
        </authorList>
    </citation>
    <scope>NUCLEOTIDE SEQUENCE [LARGE SCALE GENOMIC DNA]</scope>
    <source>
        <strain evidence="10">XCT-53</strain>
    </source>
</reference>
<keyword evidence="3" id="KW-1003">Cell membrane</keyword>
<accession>A0A7X5F2H6</accession>
<feature type="transmembrane region" description="Helical" evidence="7">
    <location>
        <begin position="12"/>
        <end position="36"/>
    </location>
</feature>
<comment type="subunit">
    <text evidence="7">The complex comprises the extracytoplasmic solute receptor protein and the two transmembrane proteins.</text>
</comment>
<organism evidence="9 10">
    <name type="scientific">Pannonibacter tanglangensis</name>
    <dbReference type="NCBI Taxonomy" id="2750084"/>
    <lineage>
        <taxon>Bacteria</taxon>
        <taxon>Pseudomonadati</taxon>
        <taxon>Pseudomonadota</taxon>
        <taxon>Alphaproteobacteria</taxon>
        <taxon>Hyphomicrobiales</taxon>
        <taxon>Stappiaceae</taxon>
        <taxon>Pannonibacter</taxon>
    </lineage>
</organism>
<dbReference type="Proteomes" id="UP000586722">
    <property type="component" value="Unassembled WGS sequence"/>
</dbReference>
<keyword evidence="6 7" id="KW-0472">Membrane</keyword>
<keyword evidence="2 7" id="KW-0813">Transport</keyword>
<evidence type="ECO:0000313" key="9">
    <source>
        <dbReference type="EMBL" id="NBN78274.1"/>
    </source>
</evidence>
<comment type="function">
    <text evidence="7">Part of the tripartite ATP-independent periplasmic (TRAP) transport system.</text>
</comment>
<dbReference type="RefSeq" id="WP_161673717.1">
    <property type="nucleotide sequence ID" value="NZ_JAABLP010000001.1"/>
</dbReference>
<comment type="similarity">
    <text evidence="7">Belongs to the TRAP transporter small permease family.</text>
</comment>
<keyword evidence="7" id="KW-0997">Cell inner membrane</keyword>
<comment type="caution">
    <text evidence="7">Lacks conserved residue(s) required for the propagation of feature annotation.</text>
</comment>
<sequence>MASLLRKAITAWALFGALFILAIVLVTTLNVSAFAANRVAALFGGTVAGLSGYEDFVRLAVSVTALSFIPYCQLKRGHVVVDLFVQSMPKAVRAGLDKLWLATTAGLALFLAYWMWVGLNETMADQTRTAILGWQEWPWYGPGVVSMILWALVCLLQLVEGEPHG</sequence>
<gene>
    <name evidence="9" type="ORF">GWI72_08350</name>
</gene>
<evidence type="ECO:0000256" key="4">
    <source>
        <dbReference type="ARBA" id="ARBA00022692"/>
    </source>
</evidence>
<keyword evidence="4 7" id="KW-0812">Transmembrane</keyword>
<keyword evidence="10" id="KW-1185">Reference proteome</keyword>
<evidence type="ECO:0000256" key="3">
    <source>
        <dbReference type="ARBA" id="ARBA00022475"/>
    </source>
</evidence>
<protein>
    <recommendedName>
        <fullName evidence="7">TRAP transporter small permease protein</fullName>
    </recommendedName>
</protein>
<feature type="transmembrane region" description="Helical" evidence="7">
    <location>
        <begin position="95"/>
        <end position="117"/>
    </location>
</feature>
<dbReference type="InterPro" id="IPR055348">
    <property type="entry name" value="DctQ"/>
</dbReference>
<dbReference type="Pfam" id="PF04290">
    <property type="entry name" value="DctQ"/>
    <property type="match status" value="1"/>
</dbReference>
<evidence type="ECO:0000256" key="2">
    <source>
        <dbReference type="ARBA" id="ARBA00022448"/>
    </source>
</evidence>
<keyword evidence="5 7" id="KW-1133">Transmembrane helix</keyword>
<dbReference type="GO" id="GO:0022857">
    <property type="term" value="F:transmembrane transporter activity"/>
    <property type="evidence" value="ECO:0007669"/>
    <property type="project" value="UniProtKB-UniRule"/>
</dbReference>
<evidence type="ECO:0000259" key="8">
    <source>
        <dbReference type="Pfam" id="PF04290"/>
    </source>
</evidence>
<evidence type="ECO:0000256" key="6">
    <source>
        <dbReference type="ARBA" id="ARBA00023136"/>
    </source>
</evidence>
<dbReference type="GO" id="GO:0005886">
    <property type="term" value="C:plasma membrane"/>
    <property type="evidence" value="ECO:0007669"/>
    <property type="project" value="UniProtKB-SubCell"/>
</dbReference>
<feature type="domain" description="Tripartite ATP-independent periplasmic transporters DctQ component" evidence="8">
    <location>
        <begin position="51"/>
        <end position="160"/>
    </location>
</feature>
<comment type="subcellular location">
    <subcellularLocation>
        <location evidence="7">Cell inner membrane</location>
        <topology evidence="7">Multi-pass membrane protein</topology>
    </subcellularLocation>
    <subcellularLocation>
        <location evidence="1">Cell membrane</location>
        <topology evidence="1">Multi-pass membrane protein</topology>
    </subcellularLocation>
</comment>
<evidence type="ECO:0000256" key="1">
    <source>
        <dbReference type="ARBA" id="ARBA00004651"/>
    </source>
</evidence>
<comment type="caution">
    <text evidence="9">The sequence shown here is derived from an EMBL/GenBank/DDBJ whole genome shotgun (WGS) entry which is preliminary data.</text>
</comment>
<feature type="transmembrane region" description="Helical" evidence="7">
    <location>
        <begin position="137"/>
        <end position="159"/>
    </location>
</feature>
<dbReference type="EMBL" id="JAABLQ010000001">
    <property type="protein sequence ID" value="NBN78274.1"/>
    <property type="molecule type" value="Genomic_DNA"/>
</dbReference>
<name>A0A7X5F2H6_9HYPH</name>